<dbReference type="EMBL" id="JAABOO010000001">
    <property type="protein sequence ID" value="NER12823.1"/>
    <property type="molecule type" value="Genomic_DNA"/>
</dbReference>
<proteinExistence type="predicted"/>
<keyword evidence="3" id="KW-1185">Reference proteome</keyword>
<organism evidence="2 3">
    <name type="scientific">Leptobacterium flavescens</name>
    <dbReference type="NCBI Taxonomy" id="472055"/>
    <lineage>
        <taxon>Bacteria</taxon>
        <taxon>Pseudomonadati</taxon>
        <taxon>Bacteroidota</taxon>
        <taxon>Flavobacteriia</taxon>
        <taxon>Flavobacteriales</taxon>
        <taxon>Flavobacteriaceae</taxon>
        <taxon>Leptobacterium</taxon>
    </lineage>
</organism>
<keyword evidence="1" id="KW-1133">Transmembrane helix</keyword>
<dbReference type="AlphaFoldDB" id="A0A6P0UPI3"/>
<keyword evidence="1" id="KW-0472">Membrane</keyword>
<gene>
    <name evidence="2" type="ORF">GWK08_05185</name>
</gene>
<evidence type="ECO:0000313" key="2">
    <source>
        <dbReference type="EMBL" id="NER12823.1"/>
    </source>
</evidence>
<dbReference type="RefSeq" id="WP_163605833.1">
    <property type="nucleotide sequence ID" value="NZ_JAABOO010000001.1"/>
</dbReference>
<keyword evidence="1" id="KW-0812">Transmembrane</keyword>
<protein>
    <submittedName>
        <fullName evidence="2">Uncharacterized protein</fullName>
    </submittedName>
</protein>
<name>A0A6P0UPI3_9FLAO</name>
<sequence>MKKVVTDLFPNYKYFYINEIETFKVMIFNDFAALIYFTVFYIHFYFL</sequence>
<reference evidence="2 3" key="1">
    <citation type="submission" date="2020-01" db="EMBL/GenBank/DDBJ databases">
        <title>Leptobacterium flavescens.</title>
        <authorList>
            <person name="Wang G."/>
        </authorList>
    </citation>
    <scope>NUCLEOTIDE SEQUENCE [LARGE SCALE GENOMIC DNA]</scope>
    <source>
        <strain evidence="2 3">KCTC 22160</strain>
    </source>
</reference>
<accession>A0A6P0UPI3</accession>
<feature type="transmembrane region" description="Helical" evidence="1">
    <location>
        <begin position="27"/>
        <end position="46"/>
    </location>
</feature>
<evidence type="ECO:0000313" key="3">
    <source>
        <dbReference type="Proteomes" id="UP000468581"/>
    </source>
</evidence>
<evidence type="ECO:0000256" key="1">
    <source>
        <dbReference type="SAM" id="Phobius"/>
    </source>
</evidence>
<dbReference type="Proteomes" id="UP000468581">
    <property type="component" value="Unassembled WGS sequence"/>
</dbReference>
<comment type="caution">
    <text evidence="2">The sequence shown here is derived from an EMBL/GenBank/DDBJ whole genome shotgun (WGS) entry which is preliminary data.</text>
</comment>